<evidence type="ECO:0000256" key="4">
    <source>
        <dbReference type="ARBA" id="ARBA00022448"/>
    </source>
</evidence>
<name>A0A162Q1N9_9BACL</name>
<evidence type="ECO:0000256" key="3">
    <source>
        <dbReference type="ARBA" id="ARBA00021622"/>
    </source>
</evidence>
<keyword evidence="13" id="KW-0969">Cilium</keyword>
<dbReference type="InterPro" id="IPR029025">
    <property type="entry name" value="T3SS_substrate_exporter_C"/>
</dbReference>
<dbReference type="FunFam" id="3.40.1690.10:FF:000001">
    <property type="entry name" value="Flagellar biosynthetic protein FlhB"/>
    <property type="match status" value="1"/>
</dbReference>
<accession>A0A162Q1N9</accession>
<dbReference type="Pfam" id="PF01312">
    <property type="entry name" value="Bac_export_2"/>
    <property type="match status" value="1"/>
</dbReference>
<dbReference type="PANTHER" id="PTHR30531:SF12">
    <property type="entry name" value="FLAGELLAR BIOSYNTHETIC PROTEIN FLHB"/>
    <property type="match status" value="1"/>
</dbReference>
<sequence length="368" mass="42219">MSRMEDLIVSFRYPLDLQLFSQEKTERATPKKRQDTRKKGQVAKSMEISSSVTLLSAFLCLLIFSSYFKERLINLYSDIFMNRLLTEITINNVMMMFKEYGVQVLLMMAPLFLTVVVMALVVNFMQVGFLLTGLKMEFSKLDPIKGFKNIFSMRSLVEFAKSIIKLTIIGYLVYSTLWGKRVEIASLSEINLDNIMKFVSGLTMNLGLKIAIALFVLAVLDYIYQRYEYEKGIRMSKQDIKDEYKKMEGDPLIKGKIRERQRRMAMQRMMQEIPKADVIITNPTHFAIALKYDGSTMEAPTIIAKGQDYMALRIKAIAKEHGIITMENKPLARALFQRAEIGDSIPADLFQAVAEVLAYVYKLKGKKS</sequence>
<keyword evidence="10 12" id="KW-0472">Membrane</keyword>
<comment type="function">
    <text evidence="12">Required for formation of the rod structure in the basal body of the flagellar apparatus. Together with FliI and FliH, may constitute the export apparatus of flagellin.</text>
</comment>
<keyword evidence="11 12" id="KW-1006">Bacterial flagellum protein export</keyword>
<feature type="transmembrane region" description="Helical" evidence="12">
    <location>
        <begin position="206"/>
        <end position="224"/>
    </location>
</feature>
<proteinExistence type="inferred from homology"/>
<dbReference type="PRINTS" id="PR00950">
    <property type="entry name" value="TYPE3IMSPROT"/>
</dbReference>
<dbReference type="NCBIfam" id="TIGR00328">
    <property type="entry name" value="flhB"/>
    <property type="match status" value="1"/>
</dbReference>
<dbReference type="GO" id="GO:0044780">
    <property type="term" value="P:bacterial-type flagellum assembly"/>
    <property type="evidence" value="ECO:0007669"/>
    <property type="project" value="InterPro"/>
</dbReference>
<evidence type="ECO:0000256" key="6">
    <source>
        <dbReference type="ARBA" id="ARBA00022692"/>
    </source>
</evidence>
<dbReference type="GO" id="GO:0005886">
    <property type="term" value="C:plasma membrane"/>
    <property type="evidence" value="ECO:0007669"/>
    <property type="project" value="UniProtKB-SubCell"/>
</dbReference>
<comment type="similarity">
    <text evidence="2 12">Belongs to the type III secretion exporter family.</text>
</comment>
<evidence type="ECO:0000256" key="2">
    <source>
        <dbReference type="ARBA" id="ARBA00010690"/>
    </source>
</evidence>
<dbReference type="SUPFAM" id="SSF160544">
    <property type="entry name" value="EscU C-terminal domain-like"/>
    <property type="match status" value="1"/>
</dbReference>
<keyword evidence="13" id="KW-0282">Flagellum</keyword>
<keyword evidence="8 12" id="KW-0653">Protein transport</keyword>
<keyword evidence="5 12" id="KW-1003">Cell membrane</keyword>
<evidence type="ECO:0000256" key="1">
    <source>
        <dbReference type="ARBA" id="ARBA00004651"/>
    </source>
</evidence>
<evidence type="ECO:0000256" key="10">
    <source>
        <dbReference type="ARBA" id="ARBA00023136"/>
    </source>
</evidence>
<evidence type="ECO:0000256" key="9">
    <source>
        <dbReference type="ARBA" id="ARBA00022989"/>
    </source>
</evidence>
<dbReference type="AlphaFoldDB" id="A0A162Q1N9"/>
<evidence type="ECO:0000256" key="5">
    <source>
        <dbReference type="ARBA" id="ARBA00022475"/>
    </source>
</evidence>
<evidence type="ECO:0000256" key="11">
    <source>
        <dbReference type="ARBA" id="ARBA00023225"/>
    </source>
</evidence>
<feature type="transmembrane region" description="Helical" evidence="12">
    <location>
        <begin position="48"/>
        <end position="68"/>
    </location>
</feature>
<evidence type="ECO:0000256" key="7">
    <source>
        <dbReference type="ARBA" id="ARBA00022795"/>
    </source>
</evidence>
<comment type="subcellular location">
    <subcellularLocation>
        <location evidence="1">Cell membrane</location>
        <topology evidence="1">Multi-pass membrane protein</topology>
    </subcellularLocation>
</comment>
<feature type="transmembrane region" description="Helical" evidence="12">
    <location>
        <begin position="104"/>
        <end position="134"/>
    </location>
</feature>
<keyword evidence="14" id="KW-1185">Reference proteome</keyword>
<comment type="caution">
    <text evidence="13">The sequence shown here is derived from an EMBL/GenBank/DDBJ whole genome shotgun (WGS) entry which is preliminary data.</text>
</comment>
<evidence type="ECO:0000313" key="14">
    <source>
        <dbReference type="Proteomes" id="UP000076967"/>
    </source>
</evidence>
<protein>
    <recommendedName>
        <fullName evidence="3 12">Flagellar biosynthetic protein FlhB</fullName>
    </recommendedName>
</protein>
<dbReference type="Gene3D" id="3.40.1690.10">
    <property type="entry name" value="secretion proteins EscU"/>
    <property type="match status" value="1"/>
</dbReference>
<dbReference type="Proteomes" id="UP000076967">
    <property type="component" value="Unassembled WGS sequence"/>
</dbReference>
<evidence type="ECO:0000256" key="8">
    <source>
        <dbReference type="ARBA" id="ARBA00022927"/>
    </source>
</evidence>
<evidence type="ECO:0000313" key="13">
    <source>
        <dbReference type="EMBL" id="OAB41350.1"/>
    </source>
</evidence>
<keyword evidence="6 12" id="KW-0812">Transmembrane</keyword>
<keyword evidence="13" id="KW-0966">Cell projection</keyword>
<dbReference type="OrthoDB" id="9807950at2"/>
<keyword evidence="9 12" id="KW-1133">Transmembrane helix</keyword>
<dbReference type="PANTHER" id="PTHR30531">
    <property type="entry name" value="FLAGELLAR BIOSYNTHETIC PROTEIN FLHB"/>
    <property type="match status" value="1"/>
</dbReference>
<gene>
    <name evidence="12" type="primary">flhB</name>
    <name evidence="13" type="ORF">PGLA_16210</name>
</gene>
<keyword evidence="4 12" id="KW-0813">Transport</keyword>
<dbReference type="Gene3D" id="6.10.250.2080">
    <property type="match status" value="1"/>
</dbReference>
<feature type="transmembrane region" description="Helical" evidence="12">
    <location>
        <begin position="155"/>
        <end position="174"/>
    </location>
</feature>
<organism evidence="13 14">
    <name type="scientific">Paenibacillus glacialis</name>
    <dbReference type="NCBI Taxonomy" id="494026"/>
    <lineage>
        <taxon>Bacteria</taxon>
        <taxon>Bacillati</taxon>
        <taxon>Bacillota</taxon>
        <taxon>Bacilli</taxon>
        <taxon>Bacillales</taxon>
        <taxon>Paenibacillaceae</taxon>
        <taxon>Paenibacillus</taxon>
    </lineage>
</organism>
<dbReference type="GO" id="GO:0009306">
    <property type="term" value="P:protein secretion"/>
    <property type="evidence" value="ECO:0007669"/>
    <property type="project" value="InterPro"/>
</dbReference>
<evidence type="ECO:0000256" key="12">
    <source>
        <dbReference type="RuleBase" id="RU364091"/>
    </source>
</evidence>
<dbReference type="STRING" id="494026.PGLA_16210"/>
<dbReference type="EMBL" id="LVJH01000029">
    <property type="protein sequence ID" value="OAB41350.1"/>
    <property type="molecule type" value="Genomic_DNA"/>
</dbReference>
<dbReference type="InterPro" id="IPR006135">
    <property type="entry name" value="T3SS_substrate_exporter"/>
</dbReference>
<reference evidence="13 14" key="1">
    <citation type="submission" date="2016-03" db="EMBL/GenBank/DDBJ databases">
        <title>Draft genome sequence of Paenibacillus glacialis DSM 22343.</title>
        <authorList>
            <person name="Shin S.-K."/>
            <person name="Yi H."/>
        </authorList>
    </citation>
    <scope>NUCLEOTIDE SEQUENCE [LARGE SCALE GENOMIC DNA]</scope>
    <source>
        <strain evidence="13 14">DSM 22343</strain>
    </source>
</reference>
<dbReference type="InterPro" id="IPR006136">
    <property type="entry name" value="FlhB"/>
</dbReference>
<keyword evidence="7 12" id="KW-1005">Bacterial flagellum biogenesis</keyword>